<feature type="transmembrane region" description="Helical" evidence="1">
    <location>
        <begin position="155"/>
        <end position="175"/>
    </location>
</feature>
<keyword evidence="1" id="KW-0812">Transmembrane</keyword>
<comment type="caution">
    <text evidence="2">The sequence shown here is derived from an EMBL/GenBank/DDBJ whole genome shotgun (WGS) entry which is preliminary data.</text>
</comment>
<evidence type="ECO:0000313" key="3">
    <source>
        <dbReference type="Proteomes" id="UP001519363"/>
    </source>
</evidence>
<dbReference type="EMBL" id="JAGIOO010000001">
    <property type="protein sequence ID" value="MBP2473081.1"/>
    <property type="molecule type" value="Genomic_DNA"/>
</dbReference>
<keyword evidence="1" id="KW-0472">Membrane</keyword>
<dbReference type="PANTHER" id="PTHR43129">
    <property type="entry name" value="FOSMIDOMYCIN RESISTANCE PROTEIN"/>
    <property type="match status" value="1"/>
</dbReference>
<gene>
    <name evidence="2" type="ORF">JOF53_001953</name>
</gene>
<dbReference type="InterPro" id="IPR036259">
    <property type="entry name" value="MFS_trans_sf"/>
</dbReference>
<dbReference type="PANTHER" id="PTHR43129:SF1">
    <property type="entry name" value="FOSMIDOMYCIN RESISTANCE PROTEIN"/>
    <property type="match status" value="1"/>
</dbReference>
<dbReference type="RefSeq" id="WP_086789860.1">
    <property type="nucleotide sequence ID" value="NZ_JAGIOO010000001.1"/>
</dbReference>
<proteinExistence type="predicted"/>
<reference evidence="2 3" key="1">
    <citation type="submission" date="2021-03" db="EMBL/GenBank/DDBJ databases">
        <title>Sequencing the genomes of 1000 actinobacteria strains.</title>
        <authorList>
            <person name="Klenk H.-P."/>
        </authorList>
    </citation>
    <scope>NUCLEOTIDE SEQUENCE [LARGE SCALE GENOMIC DNA]</scope>
    <source>
        <strain evidence="2 3">DSM 44580</strain>
    </source>
</reference>
<dbReference type="Pfam" id="PF07690">
    <property type="entry name" value="MFS_1"/>
    <property type="match status" value="1"/>
</dbReference>
<organism evidence="2 3">
    <name type="scientific">Crossiella equi</name>
    <dbReference type="NCBI Taxonomy" id="130796"/>
    <lineage>
        <taxon>Bacteria</taxon>
        <taxon>Bacillati</taxon>
        <taxon>Actinomycetota</taxon>
        <taxon>Actinomycetes</taxon>
        <taxon>Pseudonocardiales</taxon>
        <taxon>Pseudonocardiaceae</taxon>
        <taxon>Crossiella</taxon>
    </lineage>
</organism>
<protein>
    <submittedName>
        <fullName evidence="2">FSR family fosmidomycin resistance protein-like MFS transporter</fullName>
    </submittedName>
</protein>
<feature type="transmembrane region" description="Helical" evidence="1">
    <location>
        <begin position="91"/>
        <end position="108"/>
    </location>
</feature>
<feature type="transmembrane region" description="Helical" evidence="1">
    <location>
        <begin position="129"/>
        <end position="149"/>
    </location>
</feature>
<accession>A0ABS5A936</accession>
<feature type="transmembrane region" description="Helical" evidence="1">
    <location>
        <begin position="196"/>
        <end position="219"/>
    </location>
</feature>
<name>A0ABS5A936_9PSEU</name>
<feature type="transmembrane region" description="Helical" evidence="1">
    <location>
        <begin position="281"/>
        <end position="301"/>
    </location>
</feature>
<feature type="transmembrane region" description="Helical" evidence="1">
    <location>
        <begin position="36"/>
        <end position="60"/>
    </location>
</feature>
<keyword evidence="3" id="KW-1185">Reference proteome</keyword>
<feature type="transmembrane region" description="Helical" evidence="1">
    <location>
        <begin position="257"/>
        <end position="275"/>
    </location>
</feature>
<dbReference type="Gene3D" id="1.20.1250.20">
    <property type="entry name" value="MFS general substrate transporter like domains"/>
    <property type="match status" value="2"/>
</dbReference>
<feature type="transmembrane region" description="Helical" evidence="1">
    <location>
        <begin position="341"/>
        <end position="359"/>
    </location>
</feature>
<feature type="transmembrane region" description="Helical" evidence="1">
    <location>
        <begin position="225"/>
        <end position="245"/>
    </location>
</feature>
<dbReference type="SUPFAM" id="SSF103473">
    <property type="entry name" value="MFS general substrate transporter"/>
    <property type="match status" value="1"/>
</dbReference>
<dbReference type="Proteomes" id="UP001519363">
    <property type="component" value="Unassembled WGS sequence"/>
</dbReference>
<sequence>MRTRTLLLAIAHGSVDLFQGAVPVLVPFLVAERGYGYVAVSGLVLAASLLSSVVQPVFGLWTDRRPLPWLAPAGLMVAGLGIALAGLAHTYWLTFAAVALSGLGVAAYHPEAARLARAVTGGDPVGMSTFSVGGNIGFALAPALAAPVLALGGLAAAPLLLVISLVGLAATLPLLRVRATGNARGHRTGTDDWRSFRTLSAVVVLRSIGFVGLSTFLGLYVGSAAAGSVALFVLYAGGAVGTVLGGRLARRWGRTRVLRTAYASAVPAVLGIALVPGPAAHVFIAAAAIALSMPFSLHVTLGQDYLPARVGTASGVTLGLAVSAGGAFAPVLGALADATSLQTVLAGLAVLPALACLLARRLPEPETVRPAAPADVRIRG</sequence>
<feature type="transmembrane region" description="Helical" evidence="1">
    <location>
        <begin position="313"/>
        <end position="335"/>
    </location>
</feature>
<keyword evidence="1" id="KW-1133">Transmembrane helix</keyword>
<evidence type="ECO:0000256" key="1">
    <source>
        <dbReference type="SAM" id="Phobius"/>
    </source>
</evidence>
<evidence type="ECO:0000313" key="2">
    <source>
        <dbReference type="EMBL" id="MBP2473081.1"/>
    </source>
</evidence>
<dbReference type="InterPro" id="IPR011701">
    <property type="entry name" value="MFS"/>
</dbReference>
<feature type="transmembrane region" description="Helical" evidence="1">
    <location>
        <begin position="67"/>
        <end position="85"/>
    </location>
</feature>
<dbReference type="CDD" id="cd17478">
    <property type="entry name" value="MFS_FsR"/>
    <property type="match status" value="1"/>
</dbReference>